<keyword evidence="2" id="KW-1185">Reference proteome</keyword>
<dbReference type="KEGG" id="ddu:GF1_16110"/>
<gene>
    <name evidence="1" type="ORF">GF1_16110</name>
</gene>
<accession>A0A915XIJ4</accession>
<reference evidence="1" key="1">
    <citation type="submission" date="2020-12" db="EMBL/GenBank/DDBJ databases">
        <title>Desulfobium dissulfuricans gen. nov., sp. nov., a novel mesophilic, sulfate-reducing bacterium isolated from a deep-sea hydrothermal vent.</title>
        <authorList>
            <person name="Hashimoto Y."/>
            <person name="Tame A."/>
            <person name="Sawayama S."/>
            <person name="Miyazaki J."/>
            <person name="Takai K."/>
            <person name="Nakagawa S."/>
        </authorList>
    </citation>
    <scope>NUCLEOTIDE SEQUENCE</scope>
    <source>
        <strain evidence="1">GF1</strain>
    </source>
</reference>
<sequence length="201" mass="22885">MDQDRVQLLRRLESINEPVALPTAQTMDMGLEYIAASSKGGNTTLGRYGAWPAYGPFTMHAEDLQILKDAARQVISEASLERMEIGYIWAEAKEMFSYIGMKESEIQAFQNAFIKAILDAECAPGEKLYVYFHKYESDLPLFFKTRNSLIDYFMSLENLVPWDKMSTDDLGMWCETIDEVPSNSRFVLLTGSRPRECFGSV</sequence>
<protein>
    <submittedName>
        <fullName evidence="1">Uncharacterized protein</fullName>
    </submittedName>
</protein>
<dbReference type="Proteomes" id="UP001063350">
    <property type="component" value="Chromosome"/>
</dbReference>
<proteinExistence type="predicted"/>
<name>A0A915XIJ4_9BACT</name>
<dbReference type="EMBL" id="AP024233">
    <property type="protein sequence ID" value="BCO09235.1"/>
    <property type="molecule type" value="Genomic_DNA"/>
</dbReference>
<dbReference type="RefSeq" id="WP_267925990.1">
    <property type="nucleotide sequence ID" value="NZ_AP024233.1"/>
</dbReference>
<evidence type="ECO:0000313" key="1">
    <source>
        <dbReference type="EMBL" id="BCO09235.1"/>
    </source>
</evidence>
<organism evidence="1 2">
    <name type="scientific">Desulfolithobacter dissulfuricans</name>
    <dbReference type="NCBI Taxonomy" id="2795293"/>
    <lineage>
        <taxon>Bacteria</taxon>
        <taxon>Pseudomonadati</taxon>
        <taxon>Thermodesulfobacteriota</taxon>
        <taxon>Desulfobulbia</taxon>
        <taxon>Desulfobulbales</taxon>
        <taxon>Desulfobulbaceae</taxon>
        <taxon>Desulfolithobacter</taxon>
    </lineage>
</organism>
<evidence type="ECO:0000313" key="2">
    <source>
        <dbReference type="Proteomes" id="UP001063350"/>
    </source>
</evidence>
<dbReference type="AlphaFoldDB" id="A0A915XIJ4"/>